<dbReference type="InterPro" id="IPR012674">
    <property type="entry name" value="Calycin"/>
</dbReference>
<dbReference type="SUPFAM" id="SSF50814">
    <property type="entry name" value="Lipocalins"/>
    <property type="match status" value="1"/>
</dbReference>
<accession>A0A5K3G450</accession>
<dbReference type="InterPro" id="IPR014878">
    <property type="entry name" value="THAP4-like_heme-bd"/>
</dbReference>
<name>A0A5K3G450_MESCO</name>
<feature type="domain" description="THAP4-like heme-binding" evidence="1">
    <location>
        <begin position="21"/>
        <end position="90"/>
    </location>
</feature>
<dbReference type="Pfam" id="PF08768">
    <property type="entry name" value="THAP4_heme-bd"/>
    <property type="match status" value="1"/>
</dbReference>
<protein>
    <submittedName>
        <fullName evidence="2">DUF1794 domain-containing protein</fullName>
    </submittedName>
</protein>
<sequence length="106" mass="12141">MAEGKQHLVNSVFCGSSRIDGRWRDKCWSFLHQNDPFEYEEDIISENIGQPNFAYHSTYFLKKVPKHREAGFLKFHVDGQIQLNLADSLGKQLFGGMSKSVSNCTK</sequence>
<dbReference type="GO" id="GO:0008289">
    <property type="term" value="F:lipid binding"/>
    <property type="evidence" value="ECO:0007669"/>
    <property type="project" value="UniProtKB-KW"/>
</dbReference>
<dbReference type="WBParaSite" id="MCU_012919-RA">
    <property type="protein sequence ID" value="MCU_012919-RA"/>
    <property type="gene ID" value="MCU_012919"/>
</dbReference>
<organism evidence="2">
    <name type="scientific">Mesocestoides corti</name>
    <name type="common">Flatworm</name>
    <dbReference type="NCBI Taxonomy" id="53468"/>
    <lineage>
        <taxon>Eukaryota</taxon>
        <taxon>Metazoa</taxon>
        <taxon>Spiralia</taxon>
        <taxon>Lophotrochozoa</taxon>
        <taxon>Platyhelminthes</taxon>
        <taxon>Cestoda</taxon>
        <taxon>Eucestoda</taxon>
        <taxon>Cyclophyllidea</taxon>
        <taxon>Mesocestoididae</taxon>
        <taxon>Mesocestoides</taxon>
    </lineage>
</organism>
<proteinExistence type="predicted"/>
<dbReference type="AlphaFoldDB" id="A0A5K3G450"/>
<evidence type="ECO:0000259" key="1">
    <source>
        <dbReference type="Pfam" id="PF08768"/>
    </source>
</evidence>
<reference evidence="2" key="1">
    <citation type="submission" date="2019-11" db="UniProtKB">
        <authorList>
            <consortium name="WormBaseParasite"/>
        </authorList>
    </citation>
    <scope>IDENTIFICATION</scope>
</reference>
<dbReference type="Gene3D" id="2.40.128.20">
    <property type="match status" value="1"/>
</dbReference>
<evidence type="ECO:0000313" key="2">
    <source>
        <dbReference type="WBParaSite" id="MCU_012919-RA"/>
    </source>
</evidence>